<feature type="domain" description="ABC transmembrane type-1" evidence="8">
    <location>
        <begin position="75"/>
        <end position="287"/>
    </location>
</feature>
<evidence type="ECO:0000256" key="3">
    <source>
        <dbReference type="ARBA" id="ARBA00022475"/>
    </source>
</evidence>
<dbReference type="InterPro" id="IPR035906">
    <property type="entry name" value="MetI-like_sf"/>
</dbReference>
<comment type="similarity">
    <text evidence="7">Belongs to the binding-protein-dependent transport system permease family.</text>
</comment>
<keyword evidence="2 7" id="KW-0813">Transport</keyword>
<keyword evidence="5" id="KW-1133">Transmembrane helix</keyword>
<name>A0A1F5ACB0_9BACT</name>
<evidence type="ECO:0000256" key="6">
    <source>
        <dbReference type="ARBA" id="ARBA00023136"/>
    </source>
</evidence>
<evidence type="ECO:0000259" key="8">
    <source>
        <dbReference type="PROSITE" id="PS50928"/>
    </source>
</evidence>
<keyword evidence="4" id="KW-0812">Transmembrane</keyword>
<dbReference type="PANTHER" id="PTHR43005">
    <property type="entry name" value="BLR7065 PROTEIN"/>
    <property type="match status" value="1"/>
</dbReference>
<evidence type="ECO:0000313" key="9">
    <source>
        <dbReference type="EMBL" id="OGD15507.1"/>
    </source>
</evidence>
<dbReference type="Gene3D" id="1.10.3720.10">
    <property type="entry name" value="MetI-like"/>
    <property type="match status" value="1"/>
</dbReference>
<dbReference type="PANTHER" id="PTHR43005:SF1">
    <property type="entry name" value="SPERMIDINE_PUTRESCINE TRANSPORT SYSTEM PERMEASE PROTEIN"/>
    <property type="match status" value="1"/>
</dbReference>
<dbReference type="Pfam" id="PF00528">
    <property type="entry name" value="BPD_transp_1"/>
    <property type="match status" value="1"/>
</dbReference>
<proteinExistence type="inferred from homology"/>
<evidence type="ECO:0000256" key="2">
    <source>
        <dbReference type="ARBA" id="ARBA00022448"/>
    </source>
</evidence>
<reference evidence="9 10" key="1">
    <citation type="journal article" date="2016" name="Nat. Commun.">
        <title>Thousands of microbial genomes shed light on interconnected biogeochemical processes in an aquifer system.</title>
        <authorList>
            <person name="Anantharaman K."/>
            <person name="Brown C.T."/>
            <person name="Hug L.A."/>
            <person name="Sharon I."/>
            <person name="Castelle C.J."/>
            <person name="Probst A.J."/>
            <person name="Thomas B.C."/>
            <person name="Singh A."/>
            <person name="Wilkins M.J."/>
            <person name="Karaoz U."/>
            <person name="Brodie E.L."/>
            <person name="Williams K.H."/>
            <person name="Hubbard S.S."/>
            <person name="Banfield J.F."/>
        </authorList>
    </citation>
    <scope>NUCLEOTIDE SEQUENCE [LARGE SCALE GENOMIC DNA]</scope>
</reference>
<dbReference type="GO" id="GO:0005886">
    <property type="term" value="C:plasma membrane"/>
    <property type="evidence" value="ECO:0007669"/>
    <property type="project" value="UniProtKB-SubCell"/>
</dbReference>
<dbReference type="Proteomes" id="UP000177701">
    <property type="component" value="Unassembled WGS sequence"/>
</dbReference>
<dbReference type="STRING" id="1797291.A2V47_01855"/>
<gene>
    <name evidence="9" type="ORF">A2V47_01855</name>
</gene>
<evidence type="ECO:0000256" key="4">
    <source>
        <dbReference type="ARBA" id="ARBA00022692"/>
    </source>
</evidence>
<evidence type="ECO:0000256" key="5">
    <source>
        <dbReference type="ARBA" id="ARBA00022989"/>
    </source>
</evidence>
<dbReference type="SUPFAM" id="SSF161098">
    <property type="entry name" value="MetI-like"/>
    <property type="match status" value="1"/>
</dbReference>
<comment type="subcellular location">
    <subcellularLocation>
        <location evidence="1 7">Cell membrane</location>
        <topology evidence="1 7">Multi-pass membrane protein</topology>
    </subcellularLocation>
</comment>
<keyword evidence="3" id="KW-1003">Cell membrane</keyword>
<protein>
    <recommendedName>
        <fullName evidence="8">ABC transmembrane type-1 domain-containing protein</fullName>
    </recommendedName>
</protein>
<comment type="caution">
    <text evidence="9">The sequence shown here is derived from an EMBL/GenBank/DDBJ whole genome shotgun (WGS) entry which is preliminary data.</text>
</comment>
<dbReference type="CDD" id="cd06261">
    <property type="entry name" value="TM_PBP2"/>
    <property type="match status" value="1"/>
</dbReference>
<evidence type="ECO:0000256" key="1">
    <source>
        <dbReference type="ARBA" id="ARBA00004651"/>
    </source>
</evidence>
<organism evidence="9 10">
    <name type="scientific">Candidatus Sediminicultor quintus</name>
    <dbReference type="NCBI Taxonomy" id="1797291"/>
    <lineage>
        <taxon>Bacteria</taxon>
        <taxon>Pseudomonadati</taxon>
        <taxon>Atribacterota</taxon>
        <taxon>Candidatus Phoenicimicrobiia</taxon>
        <taxon>Candidatus Pheonicimicrobiales</taxon>
        <taxon>Candidatus Phoenicimicrobiaceae</taxon>
        <taxon>Candidatus Sediminicultor</taxon>
    </lineage>
</organism>
<dbReference type="AlphaFoldDB" id="A0A1F5ACB0"/>
<dbReference type="InterPro" id="IPR000515">
    <property type="entry name" value="MetI-like"/>
</dbReference>
<dbReference type="PROSITE" id="PS50928">
    <property type="entry name" value="ABC_TM1"/>
    <property type="match status" value="1"/>
</dbReference>
<dbReference type="GO" id="GO:0055085">
    <property type="term" value="P:transmembrane transport"/>
    <property type="evidence" value="ECO:0007669"/>
    <property type="project" value="InterPro"/>
</dbReference>
<evidence type="ECO:0000313" key="10">
    <source>
        <dbReference type="Proteomes" id="UP000177701"/>
    </source>
</evidence>
<keyword evidence="6" id="KW-0472">Membrane</keyword>
<evidence type="ECO:0000256" key="7">
    <source>
        <dbReference type="RuleBase" id="RU363032"/>
    </source>
</evidence>
<accession>A0A1F5ACB0</accession>
<sequence>MKEISTNVLIGRNSFAKRITLPSIIILVVTVVGPLGFLLYASFFDWSLTVPAPPRFAWFYNFVLVFKDTRFWNAFRNTSALMIAGIITQSILGLIIAFLLNRKFRFKKLAITILALPIMVTPVVLGFNWRIIFHEHYGPLNYIIRLLGGAGSSWIADPKLALFSIFLVDTWQWTPFVTLILLAGLQSIPHQVYEATDVDGATGWQTFWRITLPLLRPMFVLVILFRIIWIFKIFDPVYILTGGGPGITTETLSLYTYISWVKYWKVGYTSALALVQLVIMNIIAMIFVRKVMQRRRA</sequence>
<dbReference type="EMBL" id="MEYH01000054">
    <property type="protein sequence ID" value="OGD15507.1"/>
    <property type="molecule type" value="Genomic_DNA"/>
</dbReference>